<protein>
    <recommendedName>
        <fullName evidence="1">TFIIB-type domain-containing protein</fullName>
    </recommendedName>
</protein>
<name>X0XVE3_9ZZZZ</name>
<sequence length="67" mass="8085">MPYCPECGGDLFYDPRVKRYVCKSCGLSLTFQEISEVRDSIRPDLNDEDKRRQKKKDYLSWWFSKKE</sequence>
<feature type="domain" description="TFIIB-type" evidence="1">
    <location>
        <begin position="3"/>
        <end position="36"/>
    </location>
</feature>
<accession>X0XVE3</accession>
<evidence type="ECO:0000313" key="2">
    <source>
        <dbReference type="EMBL" id="GAG28771.1"/>
    </source>
</evidence>
<dbReference type="EMBL" id="BARS01047628">
    <property type="protein sequence ID" value="GAG28771.1"/>
    <property type="molecule type" value="Genomic_DNA"/>
</dbReference>
<dbReference type="Gene3D" id="2.20.25.10">
    <property type="match status" value="1"/>
</dbReference>
<dbReference type="AlphaFoldDB" id="X0XVE3"/>
<dbReference type="InterPro" id="IPR013137">
    <property type="entry name" value="Znf_TFIIB"/>
</dbReference>
<reference evidence="2" key="1">
    <citation type="journal article" date="2014" name="Front. Microbiol.">
        <title>High frequency of phylogenetically diverse reductive dehalogenase-homologous genes in deep subseafloor sedimentary metagenomes.</title>
        <authorList>
            <person name="Kawai M."/>
            <person name="Futagami T."/>
            <person name="Toyoda A."/>
            <person name="Takaki Y."/>
            <person name="Nishi S."/>
            <person name="Hori S."/>
            <person name="Arai W."/>
            <person name="Tsubouchi T."/>
            <person name="Morono Y."/>
            <person name="Uchiyama I."/>
            <person name="Ito T."/>
            <person name="Fujiyama A."/>
            <person name="Inagaki F."/>
            <person name="Takami H."/>
        </authorList>
    </citation>
    <scope>NUCLEOTIDE SEQUENCE</scope>
    <source>
        <strain evidence="2">Expedition CK06-06</strain>
    </source>
</reference>
<dbReference type="Pfam" id="PF08271">
    <property type="entry name" value="Zn_Ribbon_TF"/>
    <property type="match status" value="1"/>
</dbReference>
<comment type="caution">
    <text evidence="2">The sequence shown here is derived from an EMBL/GenBank/DDBJ whole genome shotgun (WGS) entry which is preliminary data.</text>
</comment>
<proteinExistence type="predicted"/>
<organism evidence="2">
    <name type="scientific">marine sediment metagenome</name>
    <dbReference type="NCBI Taxonomy" id="412755"/>
    <lineage>
        <taxon>unclassified sequences</taxon>
        <taxon>metagenomes</taxon>
        <taxon>ecological metagenomes</taxon>
    </lineage>
</organism>
<gene>
    <name evidence="2" type="ORF">S01H1_71522</name>
</gene>
<evidence type="ECO:0000259" key="1">
    <source>
        <dbReference type="Pfam" id="PF08271"/>
    </source>
</evidence>